<dbReference type="GO" id="GO:0016887">
    <property type="term" value="F:ATP hydrolysis activity"/>
    <property type="evidence" value="ECO:0007669"/>
    <property type="project" value="InterPro"/>
</dbReference>
<organism evidence="6 7">
    <name type="scientific">Termitidicoccus mucosus</name>
    <dbReference type="NCBI Taxonomy" id="1184151"/>
    <lineage>
        <taxon>Bacteria</taxon>
        <taxon>Pseudomonadati</taxon>
        <taxon>Verrucomicrobiota</taxon>
        <taxon>Opitutia</taxon>
        <taxon>Opitutales</taxon>
        <taxon>Opitutaceae</taxon>
        <taxon>Termitidicoccus</taxon>
    </lineage>
</organism>
<dbReference type="InterPro" id="IPR017911">
    <property type="entry name" value="MacB-like_ATP-bd"/>
</dbReference>
<dbReference type="InterPro" id="IPR017871">
    <property type="entry name" value="ABC_transporter-like_CS"/>
</dbReference>
<evidence type="ECO:0000256" key="2">
    <source>
        <dbReference type="ARBA" id="ARBA00022448"/>
    </source>
</evidence>
<gene>
    <name evidence="6" type="ORF">AW736_20075</name>
</gene>
<dbReference type="Proteomes" id="UP000078486">
    <property type="component" value="Unassembled WGS sequence"/>
</dbReference>
<feature type="domain" description="ABC transporter" evidence="5">
    <location>
        <begin position="12"/>
        <end position="226"/>
    </location>
</feature>
<evidence type="ECO:0000256" key="1">
    <source>
        <dbReference type="ARBA" id="ARBA00005417"/>
    </source>
</evidence>
<accession>A0A178IFM1</accession>
<dbReference type="Pfam" id="PF00005">
    <property type="entry name" value="ABC_tran"/>
    <property type="match status" value="1"/>
</dbReference>
<dbReference type="PANTHER" id="PTHR24220">
    <property type="entry name" value="IMPORT ATP-BINDING PROTEIN"/>
    <property type="match status" value="1"/>
</dbReference>
<protein>
    <submittedName>
        <fullName evidence="6">ABC transporter</fullName>
    </submittedName>
</protein>
<keyword evidence="7" id="KW-1185">Reference proteome</keyword>
<keyword evidence="3" id="KW-0547">Nucleotide-binding</keyword>
<dbReference type="InterPro" id="IPR015854">
    <property type="entry name" value="ABC_transpr_LolD-like"/>
</dbReference>
<reference evidence="6 7" key="1">
    <citation type="submission" date="2016-01" db="EMBL/GenBank/DDBJ databases">
        <title>High potential of lignocellulose degradation of a new Verrucomicrobia species.</title>
        <authorList>
            <person name="Wang Y."/>
            <person name="Shi Y."/>
            <person name="Qiu Z."/>
            <person name="Liu S."/>
            <person name="Yang H."/>
        </authorList>
    </citation>
    <scope>NUCLEOTIDE SEQUENCE [LARGE SCALE GENOMIC DNA]</scope>
    <source>
        <strain evidence="6 7">TSB47</strain>
    </source>
</reference>
<sequence>MGGDAHATQSVLTARALCKSYRSGDRLLEVLRGVDLSIAPGESASIRGESGSGKSTLLNLLAGLDSPDDGELHWAGCARIDHAARARFLGIIFQSFHLIPELDALENVLMARRVAGRIDAPARLRAAGLLERVGLAARGHHLPSQLSGGERQRVAVARALMNAPRLILADEPTGNLDEHTGDSVIELLLGLCAETATALILVTHNTAHAAKTARKYLLHEGALHAAC</sequence>
<dbReference type="OrthoDB" id="9783924at2"/>
<dbReference type="STRING" id="1184151.AW736_20075"/>
<dbReference type="InterPro" id="IPR027417">
    <property type="entry name" value="P-loop_NTPase"/>
</dbReference>
<dbReference type="GO" id="GO:0005886">
    <property type="term" value="C:plasma membrane"/>
    <property type="evidence" value="ECO:0007669"/>
    <property type="project" value="TreeGrafter"/>
</dbReference>
<comment type="caution">
    <text evidence="6">The sequence shown here is derived from an EMBL/GenBank/DDBJ whole genome shotgun (WGS) entry which is preliminary data.</text>
</comment>
<comment type="similarity">
    <text evidence="1">Belongs to the ABC transporter superfamily.</text>
</comment>
<dbReference type="GO" id="GO:0005524">
    <property type="term" value="F:ATP binding"/>
    <property type="evidence" value="ECO:0007669"/>
    <property type="project" value="UniProtKB-KW"/>
</dbReference>
<dbReference type="PROSITE" id="PS50893">
    <property type="entry name" value="ABC_TRANSPORTER_2"/>
    <property type="match status" value="1"/>
</dbReference>
<evidence type="ECO:0000259" key="5">
    <source>
        <dbReference type="PROSITE" id="PS50893"/>
    </source>
</evidence>
<evidence type="ECO:0000313" key="6">
    <source>
        <dbReference type="EMBL" id="OAM87889.1"/>
    </source>
</evidence>
<name>A0A178IFM1_9BACT</name>
<proteinExistence type="inferred from homology"/>
<evidence type="ECO:0000313" key="7">
    <source>
        <dbReference type="Proteomes" id="UP000078486"/>
    </source>
</evidence>
<dbReference type="PROSITE" id="PS00211">
    <property type="entry name" value="ABC_TRANSPORTER_1"/>
    <property type="match status" value="1"/>
</dbReference>
<keyword evidence="2" id="KW-0813">Transport</keyword>
<evidence type="ECO:0000256" key="3">
    <source>
        <dbReference type="ARBA" id="ARBA00022741"/>
    </source>
</evidence>
<keyword evidence="4" id="KW-0067">ATP-binding</keyword>
<dbReference type="InterPro" id="IPR003593">
    <property type="entry name" value="AAA+_ATPase"/>
</dbReference>
<dbReference type="InterPro" id="IPR003439">
    <property type="entry name" value="ABC_transporter-like_ATP-bd"/>
</dbReference>
<dbReference type="SUPFAM" id="SSF52540">
    <property type="entry name" value="P-loop containing nucleoside triphosphate hydrolases"/>
    <property type="match status" value="1"/>
</dbReference>
<dbReference type="AlphaFoldDB" id="A0A178IFM1"/>
<dbReference type="CDD" id="cd03255">
    <property type="entry name" value="ABC_MJ0796_LolCDE_FtsE"/>
    <property type="match status" value="1"/>
</dbReference>
<dbReference type="SMART" id="SM00382">
    <property type="entry name" value="AAA"/>
    <property type="match status" value="1"/>
</dbReference>
<dbReference type="EMBL" id="LRRQ01000154">
    <property type="protein sequence ID" value="OAM87889.1"/>
    <property type="molecule type" value="Genomic_DNA"/>
</dbReference>
<dbReference type="Gene3D" id="3.40.50.300">
    <property type="entry name" value="P-loop containing nucleotide triphosphate hydrolases"/>
    <property type="match status" value="1"/>
</dbReference>
<dbReference type="GO" id="GO:0022857">
    <property type="term" value="F:transmembrane transporter activity"/>
    <property type="evidence" value="ECO:0007669"/>
    <property type="project" value="TreeGrafter"/>
</dbReference>
<evidence type="ECO:0000256" key="4">
    <source>
        <dbReference type="ARBA" id="ARBA00022840"/>
    </source>
</evidence>
<dbReference type="PANTHER" id="PTHR24220:SF689">
    <property type="entry name" value="LIPOPROTEIN-RELEASING SYSTEM ATP-BINDING PROTEIN LOLD"/>
    <property type="match status" value="1"/>
</dbReference>